<keyword evidence="5" id="KW-0067">ATP-binding</keyword>
<dbReference type="InterPro" id="IPR007502">
    <property type="entry name" value="Helicase-assoc_dom"/>
</dbReference>
<organism evidence="9 10">
    <name type="scientific">Helobdella robusta</name>
    <name type="common">Californian leech</name>
    <dbReference type="NCBI Taxonomy" id="6412"/>
    <lineage>
        <taxon>Eukaryota</taxon>
        <taxon>Metazoa</taxon>
        <taxon>Spiralia</taxon>
        <taxon>Lophotrochozoa</taxon>
        <taxon>Annelida</taxon>
        <taxon>Clitellata</taxon>
        <taxon>Hirudinea</taxon>
        <taxon>Rhynchobdellida</taxon>
        <taxon>Glossiphoniidae</taxon>
        <taxon>Helobdella</taxon>
    </lineage>
</organism>
<dbReference type="EC" id="3.6.4.13" evidence="1"/>
<evidence type="ECO:0000313" key="9">
    <source>
        <dbReference type="EnsemblMetazoa" id="HelroP105082"/>
    </source>
</evidence>
<dbReference type="SMART" id="SM00847">
    <property type="entry name" value="HA2"/>
    <property type="match status" value="1"/>
</dbReference>
<evidence type="ECO:0000256" key="4">
    <source>
        <dbReference type="ARBA" id="ARBA00022806"/>
    </source>
</evidence>
<dbReference type="Pfam" id="PF00271">
    <property type="entry name" value="Helicase_C"/>
    <property type="match status" value="1"/>
</dbReference>
<dbReference type="GO" id="GO:0003724">
    <property type="term" value="F:RNA helicase activity"/>
    <property type="evidence" value="ECO:0007669"/>
    <property type="project" value="UniProtKB-EC"/>
</dbReference>
<dbReference type="EnsemblMetazoa" id="HelroT105082">
    <property type="protein sequence ID" value="HelroP105082"/>
    <property type="gene ID" value="HelroG105082"/>
</dbReference>
<keyword evidence="4" id="KW-0347">Helicase</keyword>
<dbReference type="Gene3D" id="1.20.120.1080">
    <property type="match status" value="1"/>
</dbReference>
<dbReference type="CDD" id="cd18791">
    <property type="entry name" value="SF2_C_RHA"/>
    <property type="match status" value="1"/>
</dbReference>
<dbReference type="Gene3D" id="3.40.50.300">
    <property type="entry name" value="P-loop containing nucleotide triphosphate hydrolases"/>
    <property type="match status" value="1"/>
</dbReference>
<reference evidence="10" key="1">
    <citation type="submission" date="2012-12" db="EMBL/GenBank/DDBJ databases">
        <authorList>
            <person name="Hellsten U."/>
            <person name="Grimwood J."/>
            <person name="Chapman J.A."/>
            <person name="Shapiro H."/>
            <person name="Aerts A."/>
            <person name="Otillar R.P."/>
            <person name="Terry A.Y."/>
            <person name="Boore J.L."/>
            <person name="Simakov O."/>
            <person name="Marletaz F."/>
            <person name="Cho S.-J."/>
            <person name="Edsinger-Gonzales E."/>
            <person name="Havlak P."/>
            <person name="Kuo D.-H."/>
            <person name="Larsson T."/>
            <person name="Lv J."/>
            <person name="Arendt D."/>
            <person name="Savage R."/>
            <person name="Osoegawa K."/>
            <person name="de Jong P."/>
            <person name="Lindberg D.R."/>
            <person name="Seaver E.C."/>
            <person name="Weisblat D.A."/>
            <person name="Putnam N.H."/>
            <person name="Grigoriev I.V."/>
            <person name="Rokhsar D.S."/>
        </authorList>
    </citation>
    <scope>NUCLEOTIDE SEQUENCE</scope>
</reference>
<dbReference type="EMBL" id="KB096272">
    <property type="protein sequence ID" value="ESO07051.1"/>
    <property type="molecule type" value="Genomic_DNA"/>
</dbReference>
<dbReference type="EMBL" id="AMQM01009328">
    <property type="status" value="NOT_ANNOTATED_CDS"/>
    <property type="molecule type" value="Genomic_DNA"/>
</dbReference>
<dbReference type="SMART" id="SM00490">
    <property type="entry name" value="HELICc"/>
    <property type="match status" value="1"/>
</dbReference>
<dbReference type="GeneID" id="20194707"/>
<feature type="domain" description="Helicase C-terminal" evidence="7">
    <location>
        <begin position="1"/>
        <end position="175"/>
    </location>
</feature>
<accession>T1EDQ5</accession>
<evidence type="ECO:0000256" key="6">
    <source>
        <dbReference type="ARBA" id="ARBA00047984"/>
    </source>
</evidence>
<dbReference type="Proteomes" id="UP000015101">
    <property type="component" value="Unassembled WGS sequence"/>
</dbReference>
<evidence type="ECO:0000256" key="1">
    <source>
        <dbReference type="ARBA" id="ARBA00012552"/>
    </source>
</evidence>
<dbReference type="Pfam" id="PF07717">
    <property type="entry name" value="OB_NTP_bind"/>
    <property type="match status" value="1"/>
</dbReference>
<reference evidence="9" key="3">
    <citation type="submission" date="2015-06" db="UniProtKB">
        <authorList>
            <consortium name="EnsemblMetazoa"/>
        </authorList>
    </citation>
    <scope>IDENTIFICATION</scope>
</reference>
<dbReference type="OrthoDB" id="10253254at2759"/>
<proteinExistence type="predicted"/>
<dbReference type="GO" id="GO:0005524">
    <property type="term" value="F:ATP binding"/>
    <property type="evidence" value="ECO:0007669"/>
    <property type="project" value="UniProtKB-KW"/>
</dbReference>
<evidence type="ECO:0000259" key="7">
    <source>
        <dbReference type="PROSITE" id="PS51194"/>
    </source>
</evidence>
<comment type="catalytic activity">
    <reaction evidence="6">
        <text>ATP + H2O = ADP + phosphate + H(+)</text>
        <dbReference type="Rhea" id="RHEA:13065"/>
        <dbReference type="ChEBI" id="CHEBI:15377"/>
        <dbReference type="ChEBI" id="CHEBI:15378"/>
        <dbReference type="ChEBI" id="CHEBI:30616"/>
        <dbReference type="ChEBI" id="CHEBI:43474"/>
        <dbReference type="ChEBI" id="CHEBI:456216"/>
        <dbReference type="EC" id="3.6.4.13"/>
    </reaction>
</comment>
<dbReference type="OMA" id="SELGIIM"/>
<dbReference type="STRING" id="6412.T1EDQ5"/>
<dbReference type="eggNOG" id="KOG0922">
    <property type="taxonomic scope" value="Eukaryota"/>
</dbReference>
<dbReference type="SUPFAM" id="SSF52540">
    <property type="entry name" value="P-loop containing nucleoside triphosphate hydrolases"/>
    <property type="match status" value="1"/>
</dbReference>
<dbReference type="InterPro" id="IPR011709">
    <property type="entry name" value="DEAD-box_helicase_OB_fold"/>
</dbReference>
<dbReference type="PROSITE" id="PS51194">
    <property type="entry name" value="HELICASE_CTER"/>
    <property type="match status" value="1"/>
</dbReference>
<evidence type="ECO:0000313" key="10">
    <source>
        <dbReference type="Proteomes" id="UP000015101"/>
    </source>
</evidence>
<dbReference type="InterPro" id="IPR001650">
    <property type="entry name" value="Helicase_C-like"/>
</dbReference>
<dbReference type="AlphaFoldDB" id="T1EDQ5"/>
<dbReference type="PANTHER" id="PTHR18934:SF118">
    <property type="entry name" value="ATP-DEPENDENT RNA HELICASE DHX33"/>
    <property type="match status" value="1"/>
</dbReference>
<keyword evidence="2" id="KW-0547">Nucleotide-binding</keyword>
<dbReference type="InterPro" id="IPR027417">
    <property type="entry name" value="P-loop_NTPase"/>
</dbReference>
<dbReference type="HOGENOM" id="CLU_001832_5_4_1"/>
<dbReference type="RefSeq" id="XP_009014853.1">
    <property type="nucleotide sequence ID" value="XM_009016605.1"/>
</dbReference>
<dbReference type="CTD" id="20194707"/>
<dbReference type="Pfam" id="PF04408">
    <property type="entry name" value="WHD_HA2"/>
    <property type="match status" value="1"/>
</dbReference>
<dbReference type="InterPro" id="IPR048333">
    <property type="entry name" value="HA2_WH"/>
</dbReference>
<dbReference type="PANTHER" id="PTHR18934">
    <property type="entry name" value="ATP-DEPENDENT RNA HELICASE"/>
    <property type="match status" value="1"/>
</dbReference>
<evidence type="ECO:0000256" key="2">
    <source>
        <dbReference type="ARBA" id="ARBA00022741"/>
    </source>
</evidence>
<keyword evidence="10" id="KW-1185">Reference proteome</keyword>
<name>T1EDQ5_HELRO</name>
<keyword evidence="3" id="KW-0378">Hydrolase</keyword>
<dbReference type="Pfam" id="PF21010">
    <property type="entry name" value="HA2_C"/>
    <property type="match status" value="1"/>
</dbReference>
<evidence type="ECO:0000256" key="3">
    <source>
        <dbReference type="ARBA" id="ARBA00022801"/>
    </source>
</evidence>
<protein>
    <recommendedName>
        <fullName evidence="1">RNA helicase</fullName>
        <ecNumber evidence="1">3.6.4.13</ecNumber>
    </recommendedName>
</protein>
<dbReference type="GO" id="GO:0016787">
    <property type="term" value="F:hydrolase activity"/>
    <property type="evidence" value="ECO:0007669"/>
    <property type="project" value="UniProtKB-KW"/>
</dbReference>
<dbReference type="KEGG" id="hro:HELRODRAFT_105082"/>
<evidence type="ECO:0000313" key="8">
    <source>
        <dbReference type="EMBL" id="ESO07051.1"/>
    </source>
</evidence>
<dbReference type="GO" id="GO:0005730">
    <property type="term" value="C:nucleolus"/>
    <property type="evidence" value="ECO:0007669"/>
    <property type="project" value="UniProtKB-ARBA"/>
</dbReference>
<dbReference type="InParanoid" id="T1EDQ5"/>
<evidence type="ECO:0000256" key="5">
    <source>
        <dbReference type="ARBA" id="ARBA00022840"/>
    </source>
</evidence>
<reference evidence="8 10" key="2">
    <citation type="journal article" date="2013" name="Nature">
        <title>Insights into bilaterian evolution from three spiralian genomes.</title>
        <authorList>
            <person name="Simakov O."/>
            <person name="Marletaz F."/>
            <person name="Cho S.J."/>
            <person name="Edsinger-Gonzales E."/>
            <person name="Havlak P."/>
            <person name="Hellsten U."/>
            <person name="Kuo D.H."/>
            <person name="Larsson T."/>
            <person name="Lv J."/>
            <person name="Arendt D."/>
            <person name="Savage R."/>
            <person name="Osoegawa K."/>
            <person name="de Jong P."/>
            <person name="Grimwood J."/>
            <person name="Chapman J.A."/>
            <person name="Shapiro H."/>
            <person name="Aerts A."/>
            <person name="Otillar R.P."/>
            <person name="Terry A.Y."/>
            <person name="Boore J.L."/>
            <person name="Grigoriev I.V."/>
            <person name="Lindberg D.R."/>
            <person name="Seaver E.C."/>
            <person name="Weisblat D.A."/>
            <person name="Putnam N.H."/>
            <person name="Rokhsar D.S."/>
        </authorList>
    </citation>
    <scope>NUCLEOTIDE SEQUENCE</scope>
</reference>
<gene>
    <name evidence="9" type="primary">20194707</name>
    <name evidence="8" type="ORF">HELRODRAFT_105082</name>
</gene>
<sequence length="457" mass="52194">MVLKIHVEKPANEDILVFLTGQDEIERAIQLLLWKRQSSIYDDSAVFIPLAFYTALPLDELNKVFEPAPPGMRKVVFSTTLAETSLTIRGIKYVVDCGKAKVRTFEPVSGLDILKVRVISQAQANQRAGRAGRESDGVCYRMYSMDKFNSMKKTSVPEIKRTNLSSVILQLLYWGVRDITSFDFLDKPKPQTLAKGVQMLKWLGAIVDDGGNCDDDDKKLYKLTAVGKQMVKFPLLPQYSKIIINANSYGCLPEILNIIAMLSADNILVDVLNKRNEIRINRSVLEDNSGDLITYLRIFSEYNNVNDKEKWCKKYYINERSMRVAASIKYQLKQLCIHEGFKMDSRTGRDYDTIIQCLCTGLFMNYARHAVDRFLTNDSQEAKIHPSSFLAKKSNAGAHVIYCELVHSNEVYMRYVSNVHPDWVKNAAPTTYEIKKLVQPDPDDVKRRKRDIKMGLK</sequence>